<name>A0A0F7FC41_PAEDU</name>
<organism evidence="2 3">
    <name type="scientific">Paenibacillus durus ATCC 35681</name>
    <dbReference type="NCBI Taxonomy" id="1333534"/>
    <lineage>
        <taxon>Bacteria</taxon>
        <taxon>Bacillati</taxon>
        <taxon>Bacillota</taxon>
        <taxon>Bacilli</taxon>
        <taxon>Bacillales</taxon>
        <taxon>Paenibacillaceae</taxon>
        <taxon>Paenibacillus</taxon>
    </lineage>
</organism>
<gene>
    <name evidence="2" type="ORF">VK70_16210</name>
</gene>
<sequence>MQILTMLMLRRTLGGLFPVRKKPSQRKVLYVPIGVQPSRADCDADANDVDAPTNPGVLFPERKKPSRRKVCTSQSGYSPSG</sequence>
<evidence type="ECO:0000256" key="1">
    <source>
        <dbReference type="SAM" id="MobiDB-lite"/>
    </source>
</evidence>
<dbReference type="PATRIC" id="fig|1333534.5.peg.3569"/>
<dbReference type="HOGENOM" id="CLU_2570546_0_0_9"/>
<dbReference type="EMBL" id="CP011114">
    <property type="protein sequence ID" value="AKG35915.1"/>
    <property type="molecule type" value="Genomic_DNA"/>
</dbReference>
<protein>
    <submittedName>
        <fullName evidence="2">Uncharacterized protein</fullName>
    </submittedName>
</protein>
<evidence type="ECO:0000313" key="2">
    <source>
        <dbReference type="EMBL" id="AKG35915.1"/>
    </source>
</evidence>
<reference evidence="2 3" key="1">
    <citation type="submission" date="2015-03" db="EMBL/GenBank/DDBJ databases">
        <authorList>
            <person name="Abdul Halim M."/>
        </authorList>
    </citation>
    <scope>NUCLEOTIDE SEQUENCE [LARGE SCALE GENOMIC DNA]</scope>
    <source>
        <strain evidence="2 3">ATCC 35681</strain>
    </source>
</reference>
<dbReference type="Proteomes" id="UP000034189">
    <property type="component" value="Chromosome"/>
</dbReference>
<dbReference type="AlphaFoldDB" id="A0A0F7FC41"/>
<reference evidence="2 3" key="2">
    <citation type="journal article" date="2016" name="Genome Announc.">
        <title>Genome Sequence of a Gram-Positive Diazotroph, Paenibacillus durus Type Strain ATCC 35681.</title>
        <authorList>
            <person name="Halim M.A."/>
            <person name="Rahman A.Y."/>
            <person name="Sim K.S."/>
            <person name="Yam H.C."/>
            <person name="Rahim A.A."/>
            <person name="Ghazali A.H."/>
            <person name="Najimudin N."/>
        </authorList>
    </citation>
    <scope>NUCLEOTIDE SEQUENCE [LARGE SCALE GENOMIC DNA]</scope>
    <source>
        <strain evidence="2 3">ATCC 35681</strain>
    </source>
</reference>
<accession>A0A0F7FC41</accession>
<feature type="region of interest" description="Disordered" evidence="1">
    <location>
        <begin position="43"/>
        <end position="81"/>
    </location>
</feature>
<proteinExistence type="predicted"/>
<evidence type="ECO:0000313" key="3">
    <source>
        <dbReference type="Proteomes" id="UP000034189"/>
    </source>
</evidence>
<feature type="compositionally biased region" description="Polar residues" evidence="1">
    <location>
        <begin position="71"/>
        <end position="81"/>
    </location>
</feature>